<dbReference type="InterPro" id="IPR033121">
    <property type="entry name" value="PEPTIDASE_A1"/>
</dbReference>
<dbReference type="InterPro" id="IPR001969">
    <property type="entry name" value="Aspartic_peptidase_AS"/>
</dbReference>
<evidence type="ECO:0000256" key="4">
    <source>
        <dbReference type="ARBA" id="ARBA00022750"/>
    </source>
</evidence>
<evidence type="ECO:0000256" key="5">
    <source>
        <dbReference type="ARBA" id="ARBA00022801"/>
    </source>
</evidence>
<dbReference type="CDD" id="cd05474">
    <property type="entry name" value="SAP_like"/>
    <property type="match status" value="1"/>
</dbReference>
<dbReference type="OMA" id="NMDFFYA"/>
<name>E9DTA3_METAQ</name>
<evidence type="ECO:0000256" key="2">
    <source>
        <dbReference type="ARBA" id="ARBA00022670"/>
    </source>
</evidence>
<keyword evidence="12" id="KW-1185">Reference proteome</keyword>
<dbReference type="InterPro" id="IPR033876">
    <property type="entry name" value="SAP-like"/>
</dbReference>
<reference evidence="11 12" key="1">
    <citation type="journal article" date="2011" name="PLoS Genet.">
        <title>Genome sequencing and comparative transcriptomics of the model entomopathogenic fungi Metarhizium anisopliae and M. acridum.</title>
        <authorList>
            <person name="Gao Q."/>
            <person name="Jin K."/>
            <person name="Ying S.H."/>
            <person name="Zhang Y."/>
            <person name="Xiao G."/>
            <person name="Shang Y."/>
            <person name="Duan Z."/>
            <person name="Hu X."/>
            <person name="Xie X.Q."/>
            <person name="Zhou G."/>
            <person name="Peng G."/>
            <person name="Luo Z."/>
            <person name="Huang W."/>
            <person name="Wang B."/>
            <person name="Fang W."/>
            <person name="Wang S."/>
            <person name="Zhong Y."/>
            <person name="Ma L.J."/>
            <person name="St Leger R.J."/>
            <person name="Zhao G.P."/>
            <person name="Pei Y."/>
            <person name="Feng M.G."/>
            <person name="Xia Y."/>
            <person name="Wang C."/>
        </authorList>
    </citation>
    <scope>NUCLEOTIDE SEQUENCE [LARGE SCALE GENOMIC DNA]</scope>
    <source>
        <strain evidence="11 12">CQMa 102</strain>
    </source>
</reference>
<comment type="similarity">
    <text evidence="1 8">Belongs to the peptidase A1 family.</text>
</comment>
<feature type="compositionally biased region" description="Polar residues" evidence="9">
    <location>
        <begin position="253"/>
        <end position="267"/>
    </location>
</feature>
<dbReference type="GO" id="GO:0004190">
    <property type="term" value="F:aspartic-type endopeptidase activity"/>
    <property type="evidence" value="ECO:0007669"/>
    <property type="project" value="UniProtKB-KW"/>
</dbReference>
<dbReference type="PANTHER" id="PTHR47966">
    <property type="entry name" value="BETA-SITE APP-CLEAVING ENZYME, ISOFORM A-RELATED"/>
    <property type="match status" value="1"/>
</dbReference>
<feature type="disulfide bond" evidence="7">
    <location>
        <begin position="465"/>
        <end position="501"/>
    </location>
</feature>
<feature type="active site" evidence="6">
    <location>
        <position position="431"/>
    </location>
</feature>
<dbReference type="PANTHER" id="PTHR47966:SF65">
    <property type="entry name" value="ASPARTIC-TYPE ENDOPEPTIDASE"/>
    <property type="match status" value="1"/>
</dbReference>
<dbReference type="Proteomes" id="UP000002499">
    <property type="component" value="Unassembled WGS sequence"/>
</dbReference>
<dbReference type="InParanoid" id="E9DTA3"/>
<keyword evidence="7" id="KW-1015">Disulfide bond</keyword>
<keyword evidence="4 8" id="KW-0064">Aspartyl protease</keyword>
<evidence type="ECO:0000313" key="12">
    <source>
        <dbReference type="Proteomes" id="UP000002499"/>
    </source>
</evidence>
<organism evidence="12">
    <name type="scientific">Metarhizium acridum (strain CQMa 102)</name>
    <dbReference type="NCBI Taxonomy" id="655827"/>
    <lineage>
        <taxon>Eukaryota</taxon>
        <taxon>Fungi</taxon>
        <taxon>Dikarya</taxon>
        <taxon>Ascomycota</taxon>
        <taxon>Pezizomycotina</taxon>
        <taxon>Sordariomycetes</taxon>
        <taxon>Hypocreomycetidae</taxon>
        <taxon>Hypocreales</taxon>
        <taxon>Clavicipitaceae</taxon>
        <taxon>Metarhizium</taxon>
    </lineage>
</organism>
<feature type="active site" evidence="6">
    <location>
        <position position="229"/>
    </location>
</feature>
<keyword evidence="5 8" id="KW-0378">Hydrolase</keyword>
<keyword evidence="3" id="KW-0732">Signal</keyword>
<dbReference type="OrthoDB" id="771136at2759"/>
<dbReference type="PRINTS" id="PR00792">
    <property type="entry name" value="PEPSIN"/>
</dbReference>
<feature type="region of interest" description="Disordered" evidence="9">
    <location>
        <begin position="555"/>
        <end position="585"/>
    </location>
</feature>
<evidence type="ECO:0000256" key="1">
    <source>
        <dbReference type="ARBA" id="ARBA00007447"/>
    </source>
</evidence>
<sequence>MDHGHGHATWLLDPFCSKHQDPFSDCLWEEAKTLIPGSLDQSPSQYGEEWLCLKIAWPCGIRGSPNGSLKALRPLQIRELERIWSPTLYPHFYSFGWRSLDSVAPASLAFGGRASGTLLLARSSLYSSFIPKVTRSGRPAMRSVSLGTAVLVLLGADLSIAVDETLLKGFSQSASGDGFLAMPVGTVNRPPGARRAANAFEDKLYNMDFFYATDVNIGSPPQRVTVLVDTGSSELWVNPDCRTTKTREQAKQCQQFGQYDPQRSNKSYGPFGKEQLNYGDPSDPKTQTSVLIHYYSDTVALGDAKIDNQTFGVVAESKGQAQGLIGLAPDLKGGFTTDEPYSLVLDSMAQQGVISSRVFSLDLRHSDDQYGAVIYGGLDRNKFIGTLEKRPIVKGVGGEWRLAVELTTIGITMSSSSSFAVNKSDANVMLDSGTTITRMHSTVAIPILRALDAKDDGEGYYQVPCSTKRSGGSVDFGFGSKTIRVPLKDFILDLGGSYDTCYVGMVLTTDQQILGDSVLRAGYFVFDWDNQEVHIAQAASCGKNDIVAVSSGTGAVPSATGNCKASDTSVTGTGSTQPTSTKGSVSTKTYTTAYTITSCPPIDPSCVTGVVTTQTVRAVSTGGGGDDNAGVRVTAISSLLIILGVAAMACNVS</sequence>
<evidence type="ECO:0000313" key="11">
    <source>
        <dbReference type="EMBL" id="EFY93202.1"/>
    </source>
</evidence>
<dbReference type="HOGENOM" id="CLU_013253_9_4_1"/>
<evidence type="ECO:0000256" key="3">
    <source>
        <dbReference type="ARBA" id="ARBA00022729"/>
    </source>
</evidence>
<proteinExistence type="inferred from homology"/>
<accession>E9DTA3</accession>
<dbReference type="SUPFAM" id="SSF50630">
    <property type="entry name" value="Acid proteases"/>
    <property type="match status" value="1"/>
</dbReference>
<gene>
    <name evidence="11" type="ORF">MAC_00985</name>
</gene>
<dbReference type="EMBL" id="GL698472">
    <property type="protein sequence ID" value="EFY93202.1"/>
    <property type="molecule type" value="Genomic_DNA"/>
</dbReference>
<dbReference type="GO" id="GO:0006508">
    <property type="term" value="P:proteolysis"/>
    <property type="evidence" value="ECO:0007669"/>
    <property type="project" value="UniProtKB-KW"/>
</dbReference>
<dbReference type="AlphaFoldDB" id="E9DTA3"/>
<dbReference type="Gene3D" id="2.40.70.10">
    <property type="entry name" value="Acid Proteases"/>
    <property type="match status" value="2"/>
</dbReference>
<dbReference type="InterPro" id="IPR001461">
    <property type="entry name" value="Aspartic_peptidase_A1"/>
</dbReference>
<dbReference type="PROSITE" id="PS00141">
    <property type="entry name" value="ASP_PROTEASE"/>
    <property type="match status" value="2"/>
</dbReference>
<evidence type="ECO:0000256" key="9">
    <source>
        <dbReference type="SAM" id="MobiDB-lite"/>
    </source>
</evidence>
<feature type="region of interest" description="Disordered" evidence="9">
    <location>
        <begin position="253"/>
        <end position="283"/>
    </location>
</feature>
<keyword evidence="2 8" id="KW-0645">Protease</keyword>
<evidence type="ECO:0000256" key="6">
    <source>
        <dbReference type="PIRSR" id="PIRSR601461-1"/>
    </source>
</evidence>
<protein>
    <submittedName>
        <fullName evidence="11">Secreted aspartic proteinase</fullName>
    </submittedName>
</protein>
<dbReference type="InterPro" id="IPR021109">
    <property type="entry name" value="Peptidase_aspartic_dom_sf"/>
</dbReference>
<evidence type="ECO:0000256" key="7">
    <source>
        <dbReference type="PIRSR" id="PIRSR601461-2"/>
    </source>
</evidence>
<evidence type="ECO:0000259" key="10">
    <source>
        <dbReference type="Pfam" id="PF00026"/>
    </source>
</evidence>
<feature type="compositionally biased region" description="Polar residues" evidence="9">
    <location>
        <begin position="559"/>
        <end position="585"/>
    </location>
</feature>
<dbReference type="eggNOG" id="KOG1339">
    <property type="taxonomic scope" value="Eukaryota"/>
</dbReference>
<dbReference type="Pfam" id="PF00026">
    <property type="entry name" value="Asp"/>
    <property type="match status" value="1"/>
</dbReference>
<feature type="domain" description="Peptidase A1" evidence="10">
    <location>
        <begin position="211"/>
        <end position="538"/>
    </location>
</feature>
<evidence type="ECO:0000256" key="8">
    <source>
        <dbReference type="RuleBase" id="RU000454"/>
    </source>
</evidence>